<dbReference type="InterPro" id="IPR036291">
    <property type="entry name" value="NAD(P)-bd_dom_sf"/>
</dbReference>
<reference evidence="3" key="1">
    <citation type="submission" date="2016-01" db="EMBL/GenBank/DDBJ databases">
        <authorList>
            <person name="Peeters C."/>
        </authorList>
    </citation>
    <scope>NUCLEOTIDE SEQUENCE</scope>
    <source>
        <strain evidence="3">LMG 29320</strain>
    </source>
</reference>
<keyword evidence="4" id="KW-1185">Reference proteome</keyword>
<gene>
    <name evidence="3" type="ORF">AWB77_06881</name>
</gene>
<accession>A0A158ED69</accession>
<dbReference type="InterPro" id="IPR051122">
    <property type="entry name" value="SDR_DHRS6-like"/>
</dbReference>
<dbReference type="AlphaFoldDB" id="A0A158ED69"/>
<proteinExistence type="inferred from homology"/>
<comment type="similarity">
    <text evidence="1">Belongs to the short-chain dehydrogenases/reductases (SDR) family.</text>
</comment>
<dbReference type="Gene3D" id="3.40.50.720">
    <property type="entry name" value="NAD(P)-binding Rossmann-like Domain"/>
    <property type="match status" value="1"/>
</dbReference>
<comment type="caution">
    <text evidence="3">The sequence shown here is derived from an EMBL/GenBank/DDBJ whole genome shotgun (WGS) entry which is preliminary data.</text>
</comment>
<dbReference type="PANTHER" id="PTHR43477">
    <property type="entry name" value="DIHYDROANTICAPSIN 7-DEHYDROGENASE"/>
    <property type="match status" value="1"/>
</dbReference>
<dbReference type="STRING" id="1777138.AWB77_06881"/>
<keyword evidence="2" id="KW-0560">Oxidoreductase</keyword>
<dbReference type="Pfam" id="PF13561">
    <property type="entry name" value="adh_short_C2"/>
    <property type="match status" value="1"/>
</dbReference>
<dbReference type="GO" id="GO:0016491">
    <property type="term" value="F:oxidoreductase activity"/>
    <property type="evidence" value="ECO:0007669"/>
    <property type="project" value="UniProtKB-KW"/>
</dbReference>
<organism evidence="3 4">
    <name type="scientific">Caballeronia fortuita</name>
    <dbReference type="NCBI Taxonomy" id="1777138"/>
    <lineage>
        <taxon>Bacteria</taxon>
        <taxon>Pseudomonadati</taxon>
        <taxon>Pseudomonadota</taxon>
        <taxon>Betaproteobacteria</taxon>
        <taxon>Burkholderiales</taxon>
        <taxon>Burkholderiaceae</taxon>
        <taxon>Caballeronia</taxon>
    </lineage>
</organism>
<evidence type="ECO:0000313" key="4">
    <source>
        <dbReference type="Proteomes" id="UP000054903"/>
    </source>
</evidence>
<dbReference type="PANTHER" id="PTHR43477:SF1">
    <property type="entry name" value="DIHYDROANTICAPSIN 7-DEHYDROGENASE"/>
    <property type="match status" value="1"/>
</dbReference>
<dbReference type="CDD" id="cd05233">
    <property type="entry name" value="SDR_c"/>
    <property type="match status" value="1"/>
</dbReference>
<dbReference type="SUPFAM" id="SSF51735">
    <property type="entry name" value="NAD(P)-binding Rossmann-fold domains"/>
    <property type="match status" value="1"/>
</dbReference>
<name>A0A158ED69_9BURK</name>
<evidence type="ECO:0000256" key="1">
    <source>
        <dbReference type="ARBA" id="ARBA00006484"/>
    </source>
</evidence>
<dbReference type="PRINTS" id="PR00081">
    <property type="entry name" value="GDHRDH"/>
</dbReference>
<sequence>MCRRGRRAGRVFGIHYNASKAALEGLTRGYAARRARDGIAVNAVAPGPIDTEMAGPLKASSVAEKLTVGRPGEASEAADVVTLLVRNAFIPGQTIRATAALASSEFRCTTKKRG</sequence>
<dbReference type="InterPro" id="IPR002347">
    <property type="entry name" value="SDR_fam"/>
</dbReference>
<evidence type="ECO:0000256" key="2">
    <source>
        <dbReference type="ARBA" id="ARBA00023002"/>
    </source>
</evidence>
<dbReference type="RefSeq" id="WP_279616206.1">
    <property type="nucleotide sequence ID" value="NZ_FCNX02000037.1"/>
</dbReference>
<protein>
    <submittedName>
        <fullName evidence="3">Short-chain dehydrogenase/reductase SDR</fullName>
    </submittedName>
</protein>
<evidence type="ECO:0000313" key="3">
    <source>
        <dbReference type="EMBL" id="SAL03827.1"/>
    </source>
</evidence>
<dbReference type="EMBL" id="FCNX02000037">
    <property type="protein sequence ID" value="SAL03827.1"/>
    <property type="molecule type" value="Genomic_DNA"/>
</dbReference>
<dbReference type="Proteomes" id="UP000054903">
    <property type="component" value="Unassembled WGS sequence"/>
</dbReference>